<evidence type="ECO:0000313" key="1">
    <source>
        <dbReference type="EMBL" id="GGK70971.1"/>
    </source>
</evidence>
<proteinExistence type="predicted"/>
<dbReference type="AlphaFoldDB" id="A0A917QW32"/>
<evidence type="ECO:0000313" key="2">
    <source>
        <dbReference type="Proteomes" id="UP000645217"/>
    </source>
</evidence>
<protein>
    <submittedName>
        <fullName evidence="1">Uncharacterized protein</fullName>
    </submittedName>
</protein>
<reference evidence="1" key="1">
    <citation type="journal article" date="2014" name="Int. J. Syst. Evol. Microbiol.">
        <title>Complete genome sequence of Corynebacterium casei LMG S-19264T (=DSM 44701T), isolated from a smear-ripened cheese.</title>
        <authorList>
            <consortium name="US DOE Joint Genome Institute (JGI-PGF)"/>
            <person name="Walter F."/>
            <person name="Albersmeier A."/>
            <person name="Kalinowski J."/>
            <person name="Ruckert C."/>
        </authorList>
    </citation>
    <scope>NUCLEOTIDE SEQUENCE</scope>
    <source>
        <strain evidence="1">JCM 13064</strain>
    </source>
</reference>
<reference evidence="1" key="2">
    <citation type="submission" date="2020-09" db="EMBL/GenBank/DDBJ databases">
        <authorList>
            <person name="Sun Q."/>
            <person name="Ohkuma M."/>
        </authorList>
    </citation>
    <scope>NUCLEOTIDE SEQUENCE</scope>
    <source>
        <strain evidence="1">JCM 13064</strain>
    </source>
</reference>
<keyword evidence="2" id="KW-1185">Reference proteome</keyword>
<dbReference type="Proteomes" id="UP000645217">
    <property type="component" value="Unassembled WGS sequence"/>
</dbReference>
<dbReference type="EMBL" id="BMNT01000005">
    <property type="protein sequence ID" value="GGK70971.1"/>
    <property type="molecule type" value="Genomic_DNA"/>
</dbReference>
<comment type="caution">
    <text evidence="1">The sequence shown here is derived from an EMBL/GenBank/DDBJ whole genome shotgun (WGS) entry which is preliminary data.</text>
</comment>
<organism evidence="1 2">
    <name type="scientific">Sphaerisporangium melleum</name>
    <dbReference type="NCBI Taxonomy" id="321316"/>
    <lineage>
        <taxon>Bacteria</taxon>
        <taxon>Bacillati</taxon>
        <taxon>Actinomycetota</taxon>
        <taxon>Actinomycetes</taxon>
        <taxon>Streptosporangiales</taxon>
        <taxon>Streptosporangiaceae</taxon>
        <taxon>Sphaerisporangium</taxon>
    </lineage>
</organism>
<sequence length="348" mass="38113">MHDFPNDAADHAALISAPAGQQMSDEIIDSTLRRIAEAVQQLIVQQEQAEHHYEMLLEEGERRITQRAASRDDSPGAWRERLIVDPLGSLLSERERLAAQAAKASRESMMEFAAWWADVAAGALISALLGGRRLTVGRVVMTDPHGFMDQSEVEQVAPLDDGLRQLIEMAVWMDDGLPAGAHGGAPRAVGGFELAERFGMIVRRRDDGNLVLIADGFPAARRRRLWGENWIQHRIPDLPPTFILQQALTRVAAPQEAATAIFDACFALDFTMAAAHHRGVLESELHVADAAGDNERGSRLDEAINRIIDIEFELPHALTAYAQALTDHLPAVRMAVQGSTTSSRGSDS</sequence>
<gene>
    <name evidence="1" type="ORF">GCM10007964_12160</name>
</gene>
<name>A0A917QW32_9ACTN</name>
<dbReference type="RefSeq" id="WP_189161940.1">
    <property type="nucleotide sequence ID" value="NZ_BMNT01000005.1"/>
</dbReference>
<accession>A0A917QW32</accession>